<dbReference type="InterPro" id="IPR040372">
    <property type="entry name" value="YaeB-like"/>
</dbReference>
<dbReference type="RefSeq" id="WP_073050404.1">
    <property type="nucleotide sequence ID" value="NZ_FQZL01000029.1"/>
</dbReference>
<keyword evidence="4" id="KW-0489">Methyltransferase</keyword>
<reference evidence="4 5" key="1">
    <citation type="submission" date="2016-11" db="EMBL/GenBank/DDBJ databases">
        <authorList>
            <person name="Jaros S."/>
            <person name="Januszkiewicz K."/>
            <person name="Wedrychowicz H."/>
        </authorList>
    </citation>
    <scope>NUCLEOTIDE SEQUENCE [LARGE SCALE GENOMIC DNA]</scope>
    <source>
        <strain evidence="4 5">DSM 17477</strain>
    </source>
</reference>
<proteinExistence type="inferred from homology"/>
<evidence type="ECO:0000259" key="3">
    <source>
        <dbReference type="PROSITE" id="PS51668"/>
    </source>
</evidence>
<dbReference type="InterPro" id="IPR036413">
    <property type="entry name" value="YaeB-like_sf"/>
</dbReference>
<dbReference type="Pfam" id="PF01980">
    <property type="entry name" value="TrmO_N"/>
    <property type="match status" value="1"/>
</dbReference>
<dbReference type="InterPro" id="IPR023370">
    <property type="entry name" value="TrmO-like_N"/>
</dbReference>
<dbReference type="GO" id="GO:0008168">
    <property type="term" value="F:methyltransferase activity"/>
    <property type="evidence" value="ECO:0007669"/>
    <property type="project" value="UniProtKB-KW"/>
</dbReference>
<dbReference type="PANTHER" id="PTHR12818">
    <property type="entry name" value="TRNA (ADENINE(37)-N6)-METHYLTRANSFERASE"/>
    <property type="match status" value="1"/>
</dbReference>
<dbReference type="STRING" id="1121476.SAMN02745751_03023"/>
<dbReference type="CDD" id="cd09281">
    <property type="entry name" value="UPF0066"/>
    <property type="match status" value="1"/>
</dbReference>
<dbReference type="OrthoDB" id="9804309at2"/>
<evidence type="ECO:0000313" key="5">
    <source>
        <dbReference type="Proteomes" id="UP000184052"/>
    </source>
</evidence>
<dbReference type="EMBL" id="FQZL01000029">
    <property type="protein sequence ID" value="SHJ64347.1"/>
    <property type="molecule type" value="Genomic_DNA"/>
</dbReference>
<keyword evidence="5" id="KW-1185">Reference proteome</keyword>
<organism evidence="4 5">
    <name type="scientific">Dethiosulfatibacter aminovorans DSM 17477</name>
    <dbReference type="NCBI Taxonomy" id="1121476"/>
    <lineage>
        <taxon>Bacteria</taxon>
        <taxon>Bacillati</taxon>
        <taxon>Bacillota</taxon>
        <taxon>Tissierellia</taxon>
        <taxon>Dethiosulfatibacter</taxon>
    </lineage>
</organism>
<dbReference type="InterPro" id="IPR036414">
    <property type="entry name" value="YaeB_N_sf"/>
</dbReference>
<evidence type="ECO:0000313" key="4">
    <source>
        <dbReference type="EMBL" id="SHJ64347.1"/>
    </source>
</evidence>
<dbReference type="SUPFAM" id="SSF118196">
    <property type="entry name" value="YaeB-like"/>
    <property type="match status" value="1"/>
</dbReference>
<feature type="domain" description="TsaA-like" evidence="3">
    <location>
        <begin position="8"/>
        <end position="137"/>
    </location>
</feature>
<evidence type="ECO:0000256" key="1">
    <source>
        <dbReference type="ARBA" id="ARBA00022691"/>
    </source>
</evidence>
<sequence>MEHKSIILDPIGYIESEYKDRKSTPYQGYVNRDGVARIVMRPEYAEGISDLEAGMKITVIFNFHHSKGYKLITPSRMSDRPVGVFSTRSPDRPNSLGVTVVKIMDIVDNIIYISNADMMDGTPVVDIKPYMSECGGD</sequence>
<dbReference type="NCBIfam" id="TIGR00104">
    <property type="entry name" value="tRNA_TsaA"/>
    <property type="match status" value="1"/>
</dbReference>
<dbReference type="PANTHER" id="PTHR12818:SF0">
    <property type="entry name" value="TRNA (ADENINE(37)-N6)-METHYLTRANSFERASE"/>
    <property type="match status" value="1"/>
</dbReference>
<dbReference type="PROSITE" id="PS51668">
    <property type="entry name" value="TSAA_2"/>
    <property type="match status" value="1"/>
</dbReference>
<gene>
    <name evidence="4" type="ORF">SAMN02745751_03023</name>
</gene>
<keyword evidence="4" id="KW-0808">Transferase</keyword>
<dbReference type="InterPro" id="IPR023368">
    <property type="entry name" value="UPF0066_cons_site"/>
</dbReference>
<dbReference type="PROSITE" id="PS01318">
    <property type="entry name" value="TSAA_1"/>
    <property type="match status" value="1"/>
</dbReference>
<accession>A0A1M6KZG8</accession>
<dbReference type="GO" id="GO:0032259">
    <property type="term" value="P:methylation"/>
    <property type="evidence" value="ECO:0007669"/>
    <property type="project" value="UniProtKB-KW"/>
</dbReference>
<dbReference type="Gene3D" id="2.40.30.70">
    <property type="entry name" value="YaeB-like"/>
    <property type="match status" value="1"/>
</dbReference>
<protein>
    <submittedName>
        <fullName evidence="4">tRNA-Thr(GGU) m(6)t(6)A37 methyltransferase TsaA</fullName>
    </submittedName>
</protein>
<name>A0A1M6KZG8_9FIRM</name>
<evidence type="ECO:0000256" key="2">
    <source>
        <dbReference type="ARBA" id="ARBA00033753"/>
    </source>
</evidence>
<comment type="similarity">
    <text evidence="2">Belongs to the tRNA methyltransferase O family.</text>
</comment>
<dbReference type="Proteomes" id="UP000184052">
    <property type="component" value="Unassembled WGS sequence"/>
</dbReference>
<keyword evidence="1" id="KW-0949">S-adenosyl-L-methionine</keyword>
<dbReference type="AlphaFoldDB" id="A0A1M6KZG8"/>